<dbReference type="EMBL" id="JAQGDS010000009">
    <property type="protein sequence ID" value="KAJ6258137.1"/>
    <property type="molecule type" value="Genomic_DNA"/>
</dbReference>
<gene>
    <name evidence="2" type="ORF">Dda_7053</name>
</gene>
<reference evidence="2" key="1">
    <citation type="submission" date="2023-01" db="EMBL/GenBank/DDBJ databases">
        <title>The chitinases involved in constricting ring structure development in the nematode-trapping fungus Drechslerella dactyloides.</title>
        <authorList>
            <person name="Wang R."/>
            <person name="Zhang L."/>
            <person name="Tang P."/>
            <person name="Li S."/>
            <person name="Liang L."/>
        </authorList>
    </citation>
    <scope>NUCLEOTIDE SEQUENCE</scope>
    <source>
        <strain evidence="2">YMF1.00031</strain>
    </source>
</reference>
<sequence>MEDVITDGSNTIKIGGHHIDDFIVSDLKKSKITCIQISAARLLKMPFTVSAAKLLGGSFEKNTVPQQTVDSAELLSSYISSIVDLRIRIDNDLRVDVLSRILTQIKGLKVLHMYYQNGRKSPWVGPAVSSELSLKVLRINYAPPVSVVDLQSEDVIREVYEAFLRELKDQFKDPKKSEEDYSIIMDMLASTENLGEVPEHRRWLFSWSVNERGKFNRRKTKAQESKHEKRKRPLRVQELVNEDERGDEPEDEPEDGWED</sequence>
<feature type="region of interest" description="Disordered" evidence="1">
    <location>
        <begin position="215"/>
        <end position="259"/>
    </location>
</feature>
<comment type="caution">
    <text evidence="2">The sequence shown here is derived from an EMBL/GenBank/DDBJ whole genome shotgun (WGS) entry which is preliminary data.</text>
</comment>
<evidence type="ECO:0000313" key="2">
    <source>
        <dbReference type="EMBL" id="KAJ6258137.1"/>
    </source>
</evidence>
<dbReference type="Proteomes" id="UP001221413">
    <property type="component" value="Unassembled WGS sequence"/>
</dbReference>
<proteinExistence type="predicted"/>
<accession>A0AAD6ITL6</accession>
<organism evidence="2 3">
    <name type="scientific">Drechslerella dactyloides</name>
    <name type="common">Nematode-trapping fungus</name>
    <name type="synonym">Arthrobotrys dactyloides</name>
    <dbReference type="NCBI Taxonomy" id="74499"/>
    <lineage>
        <taxon>Eukaryota</taxon>
        <taxon>Fungi</taxon>
        <taxon>Dikarya</taxon>
        <taxon>Ascomycota</taxon>
        <taxon>Pezizomycotina</taxon>
        <taxon>Orbiliomycetes</taxon>
        <taxon>Orbiliales</taxon>
        <taxon>Orbiliaceae</taxon>
        <taxon>Drechslerella</taxon>
    </lineage>
</organism>
<protein>
    <submittedName>
        <fullName evidence="2">Uncharacterized protein</fullName>
    </submittedName>
</protein>
<dbReference type="AlphaFoldDB" id="A0AAD6ITL6"/>
<evidence type="ECO:0000256" key="1">
    <source>
        <dbReference type="SAM" id="MobiDB-lite"/>
    </source>
</evidence>
<feature type="compositionally biased region" description="Acidic residues" evidence="1">
    <location>
        <begin position="240"/>
        <end position="259"/>
    </location>
</feature>
<evidence type="ECO:0000313" key="3">
    <source>
        <dbReference type="Proteomes" id="UP001221413"/>
    </source>
</evidence>
<name>A0AAD6ITL6_DREDA</name>
<keyword evidence="3" id="KW-1185">Reference proteome</keyword>